<feature type="compositionally biased region" description="Low complexity" evidence="1">
    <location>
        <begin position="527"/>
        <end position="536"/>
    </location>
</feature>
<sequence length="689" mass="73353">MPASGVQFKDVRPIVLSTNDGAREWAVVAFNASAQPAELTLSTAGSSSMVQIVAPATVTVPAASETVFVISVPNATASSSDQLVLTSSDGSFVRRDVSVVSESAPPMADQLDFVGWHVLPLSSMVRIEPLKVATGDPGGGIVGFVGSPHGGIGTVIRSGDDYSIRDITAAGTYTGTIHARPDVSTKVTLNVRDAPAWPLIVLVCGLLLVGTLDRFNKRDRPRQQLRVRLAAIQQRARQEQAAARDDLGRIPGVLRPAGVTRMSDETGAGPLLLDLQTVAALKAYDEALDDTERARWQPGGKGLEGLDDRVRSLGALHRQARRLAEDRIELLAKASGDVRRALEKSPTLASVAGAIVPVDLVTDGELAHCSSTLADAGVRLARMKEIYDQLQWIGAHDDSEEIRLSADRILQQLTEDTGDLEVLVEESEALRRRSDAETHRRPVLHVAPSKPSSITPRVEGEASGRDASTAPVARPYPASTSSARLESPRRSNLLPMAGILFAVLTVAIVGGVSFRLGLKEMDTGRTSPSSSSVSSEPHPDPPFAIPHPTAAPRPRPPDAPVAAKPSPAPPAPTAGPSLRDVLFLGGLAPIAVLSLVFAAAWIAWRRWRRTREREPALAGHASLTLELMRDQRMFDRLSALLVVLAGMSVLYFPNPSFGSLGDYATMLLWGTGVGEAVQLARRLVPSLPS</sequence>
<keyword evidence="2" id="KW-1133">Transmembrane helix</keyword>
<feature type="region of interest" description="Disordered" evidence="1">
    <location>
        <begin position="521"/>
        <end position="573"/>
    </location>
</feature>
<keyword evidence="2" id="KW-0472">Membrane</keyword>
<evidence type="ECO:0000256" key="2">
    <source>
        <dbReference type="SAM" id="Phobius"/>
    </source>
</evidence>
<feature type="transmembrane region" description="Helical" evidence="2">
    <location>
        <begin position="581"/>
        <end position="604"/>
    </location>
</feature>
<gene>
    <name evidence="3" type="ORF">LVJ94_09675</name>
</gene>
<keyword evidence="4" id="KW-1185">Reference proteome</keyword>
<dbReference type="Proteomes" id="UP001374803">
    <property type="component" value="Chromosome"/>
</dbReference>
<feature type="region of interest" description="Disordered" evidence="1">
    <location>
        <begin position="430"/>
        <end position="488"/>
    </location>
</feature>
<feature type="compositionally biased region" description="Basic and acidic residues" evidence="1">
    <location>
        <begin position="430"/>
        <end position="440"/>
    </location>
</feature>
<evidence type="ECO:0000313" key="3">
    <source>
        <dbReference type="EMBL" id="WXB07501.1"/>
    </source>
</evidence>
<accession>A0ABZ2LCI4</accession>
<proteinExistence type="predicted"/>
<feature type="transmembrane region" description="Helical" evidence="2">
    <location>
        <begin position="194"/>
        <end position="212"/>
    </location>
</feature>
<feature type="compositionally biased region" description="Pro residues" evidence="1">
    <location>
        <begin position="540"/>
        <end position="559"/>
    </location>
</feature>
<dbReference type="EMBL" id="CP089983">
    <property type="protein sequence ID" value="WXB07501.1"/>
    <property type="molecule type" value="Genomic_DNA"/>
</dbReference>
<protein>
    <submittedName>
        <fullName evidence="3">Uncharacterized protein</fullName>
    </submittedName>
</protein>
<evidence type="ECO:0000256" key="1">
    <source>
        <dbReference type="SAM" id="MobiDB-lite"/>
    </source>
</evidence>
<feature type="transmembrane region" description="Helical" evidence="2">
    <location>
        <begin position="637"/>
        <end position="653"/>
    </location>
</feature>
<feature type="transmembrane region" description="Helical" evidence="2">
    <location>
        <begin position="493"/>
        <end position="514"/>
    </location>
</feature>
<dbReference type="RefSeq" id="WP_394837163.1">
    <property type="nucleotide sequence ID" value="NZ_CP089929.1"/>
</dbReference>
<organism evidence="3 4">
    <name type="scientific">Pendulispora rubella</name>
    <dbReference type="NCBI Taxonomy" id="2741070"/>
    <lineage>
        <taxon>Bacteria</taxon>
        <taxon>Pseudomonadati</taxon>
        <taxon>Myxococcota</taxon>
        <taxon>Myxococcia</taxon>
        <taxon>Myxococcales</taxon>
        <taxon>Sorangiineae</taxon>
        <taxon>Pendulisporaceae</taxon>
        <taxon>Pendulispora</taxon>
    </lineage>
</organism>
<name>A0ABZ2LCI4_9BACT</name>
<evidence type="ECO:0000313" key="4">
    <source>
        <dbReference type="Proteomes" id="UP001374803"/>
    </source>
</evidence>
<reference evidence="3" key="1">
    <citation type="submission" date="2021-12" db="EMBL/GenBank/DDBJ databases">
        <title>Discovery of the Pendulisporaceae a myxobacterial family with distinct sporulation behavior and unique specialized metabolism.</title>
        <authorList>
            <person name="Garcia R."/>
            <person name="Popoff A."/>
            <person name="Bader C.D."/>
            <person name="Loehr J."/>
            <person name="Walesch S."/>
            <person name="Walt C."/>
            <person name="Boldt J."/>
            <person name="Bunk B."/>
            <person name="Haeckl F.J.F.P.J."/>
            <person name="Gunesch A.P."/>
            <person name="Birkelbach J."/>
            <person name="Nuebel U."/>
            <person name="Pietschmann T."/>
            <person name="Bach T."/>
            <person name="Mueller R."/>
        </authorList>
    </citation>
    <scope>NUCLEOTIDE SEQUENCE</scope>
    <source>
        <strain evidence="3">MSr11367</strain>
    </source>
</reference>
<keyword evidence="2" id="KW-0812">Transmembrane</keyword>